<feature type="domain" description="DUF659" evidence="1">
    <location>
        <begin position="1"/>
        <end position="68"/>
    </location>
</feature>
<evidence type="ECO:0000313" key="3">
    <source>
        <dbReference type="Proteomes" id="UP000232722"/>
    </source>
</evidence>
<reference evidence="2 3" key="1">
    <citation type="submission" date="2016-04" db="EMBL/GenBank/DDBJ databases">
        <title>Genome analyses suggest a sexual origin of heterokaryosis in a supposedly ancient asexual fungus.</title>
        <authorList>
            <person name="Ropars J."/>
            <person name="Sedzielewska K."/>
            <person name="Noel J."/>
            <person name="Charron P."/>
            <person name="Farinelli L."/>
            <person name="Marton T."/>
            <person name="Kruger M."/>
            <person name="Pelin A."/>
            <person name="Brachmann A."/>
            <person name="Corradi N."/>
        </authorList>
    </citation>
    <scope>NUCLEOTIDE SEQUENCE [LARGE SCALE GENOMIC DNA]</scope>
    <source>
        <strain evidence="2 3">A5</strain>
    </source>
</reference>
<name>A0A2N0NPA3_9GLOM</name>
<reference evidence="2 3" key="2">
    <citation type="submission" date="2017-09" db="EMBL/GenBank/DDBJ databases">
        <title>Extensive intraspecific genome diversity in a model arbuscular mycorrhizal fungus.</title>
        <authorList>
            <person name="Chen E.C."/>
            <person name="Morin E."/>
            <person name="Beaudet D."/>
            <person name="Noel J."/>
            <person name="Ndikumana S."/>
            <person name="Charron P."/>
            <person name="St-Onge C."/>
            <person name="Giorgi J."/>
            <person name="Grigoriev I.V."/>
            <person name="Roux C."/>
            <person name="Martin F.M."/>
            <person name="Corradi N."/>
        </authorList>
    </citation>
    <scope>NUCLEOTIDE SEQUENCE [LARGE SCALE GENOMIC DNA]</scope>
    <source>
        <strain evidence="2 3">A5</strain>
    </source>
</reference>
<dbReference type="EMBL" id="LLXJ01003912">
    <property type="protein sequence ID" value="PKB96412.1"/>
    <property type="molecule type" value="Genomic_DNA"/>
</dbReference>
<gene>
    <name evidence="2" type="ORF">RhiirA5_256933</name>
</gene>
<comment type="caution">
    <text evidence="2">The sequence shown here is derived from an EMBL/GenBank/DDBJ whole genome shotgun (WGS) entry which is preliminary data.</text>
</comment>
<protein>
    <recommendedName>
        <fullName evidence="1">DUF659 domain-containing protein</fullName>
    </recommendedName>
</protein>
<dbReference type="SUPFAM" id="SSF53098">
    <property type="entry name" value="Ribonuclease H-like"/>
    <property type="match status" value="1"/>
</dbReference>
<feature type="non-terminal residue" evidence="2">
    <location>
        <position position="75"/>
    </location>
</feature>
<organism evidence="2 3">
    <name type="scientific">Rhizophagus irregularis</name>
    <dbReference type="NCBI Taxonomy" id="588596"/>
    <lineage>
        <taxon>Eukaryota</taxon>
        <taxon>Fungi</taxon>
        <taxon>Fungi incertae sedis</taxon>
        <taxon>Mucoromycota</taxon>
        <taxon>Glomeromycotina</taxon>
        <taxon>Glomeromycetes</taxon>
        <taxon>Glomerales</taxon>
        <taxon>Glomeraceae</taxon>
        <taxon>Rhizophagus</taxon>
    </lineage>
</organism>
<feature type="non-terminal residue" evidence="2">
    <location>
        <position position="1"/>
    </location>
</feature>
<evidence type="ECO:0000313" key="2">
    <source>
        <dbReference type="EMBL" id="PKB96412.1"/>
    </source>
</evidence>
<sequence length="75" mass="8561">VLEKISPEKFSAIITDAESAMMAAKRQVAEKYPHILPMRCIAHHIQLILSDICNYPWAKKVLSDCQKIISFFKNS</sequence>
<proteinExistence type="predicted"/>
<dbReference type="InterPro" id="IPR007021">
    <property type="entry name" value="DUF659"/>
</dbReference>
<dbReference type="AlphaFoldDB" id="A0A2N0NPA3"/>
<dbReference type="Pfam" id="PF04937">
    <property type="entry name" value="DUF659"/>
    <property type="match status" value="1"/>
</dbReference>
<dbReference type="Proteomes" id="UP000232722">
    <property type="component" value="Unassembled WGS sequence"/>
</dbReference>
<evidence type="ECO:0000259" key="1">
    <source>
        <dbReference type="Pfam" id="PF04937"/>
    </source>
</evidence>
<accession>A0A2N0NPA3</accession>
<dbReference type="InterPro" id="IPR012337">
    <property type="entry name" value="RNaseH-like_sf"/>
</dbReference>